<sequence length="108" mass="12513">MNPDETEALRQALTEELANLWHDLDAARRSAYQGAWSMQCNWLERRIKRCTQLVGATPWERIQLPLLEDGIYQRIHADLGIEVTVDMEEVARVRESINRRGAREGRPA</sequence>
<accession>A0A7W3WQB4</accession>
<evidence type="ECO:0000313" key="2">
    <source>
        <dbReference type="Proteomes" id="UP000525686"/>
    </source>
</evidence>
<protein>
    <submittedName>
        <fullName evidence="1">Uncharacterized protein</fullName>
    </submittedName>
</protein>
<organism evidence="1 2">
    <name type="scientific">Streptomyces alkaliterrae</name>
    <dbReference type="NCBI Taxonomy" id="2213162"/>
    <lineage>
        <taxon>Bacteria</taxon>
        <taxon>Bacillati</taxon>
        <taxon>Actinomycetota</taxon>
        <taxon>Actinomycetes</taxon>
        <taxon>Kitasatosporales</taxon>
        <taxon>Streptomycetaceae</taxon>
        <taxon>Streptomyces</taxon>
    </lineage>
</organism>
<evidence type="ECO:0000313" key="1">
    <source>
        <dbReference type="EMBL" id="MBB1256469.1"/>
    </source>
</evidence>
<dbReference type="RefSeq" id="WP_181355460.1">
    <property type="nucleotide sequence ID" value="NZ_JABJWZ010000368.1"/>
</dbReference>
<dbReference type="AlphaFoldDB" id="A0A7W3WQB4"/>
<proteinExistence type="predicted"/>
<dbReference type="EMBL" id="JABJWZ010000368">
    <property type="protein sequence ID" value="MBB1256469.1"/>
    <property type="molecule type" value="Genomic_DNA"/>
</dbReference>
<comment type="caution">
    <text evidence="1">The sequence shown here is derived from an EMBL/GenBank/DDBJ whole genome shotgun (WGS) entry which is preliminary data.</text>
</comment>
<name>A0A7W3WQB4_9ACTN</name>
<reference evidence="2" key="1">
    <citation type="submission" date="2020-05" db="EMBL/GenBank/DDBJ databases">
        <title>Classification of alakaliphilic streptomycetes isolated from an alkaline soil next to Lonar Crater, India and a proposal for the recognition of Streptomyces alkaliterrae sp. nov.</title>
        <authorList>
            <person name="Golinska P."/>
        </authorList>
    </citation>
    <scope>NUCLEOTIDE SEQUENCE [LARGE SCALE GENOMIC DNA]</scope>
    <source>
        <strain evidence="2">OF3</strain>
    </source>
</reference>
<dbReference type="Proteomes" id="UP000525686">
    <property type="component" value="Unassembled WGS sequence"/>
</dbReference>
<gene>
    <name evidence="1" type="ORF">H3146_24400</name>
</gene>